<evidence type="ECO:0000256" key="1">
    <source>
        <dbReference type="ARBA" id="ARBA00022679"/>
    </source>
</evidence>
<dbReference type="PANTHER" id="PTHR43289:SF6">
    <property type="entry name" value="SERINE_THREONINE-PROTEIN KINASE NEKL-3"/>
    <property type="match status" value="1"/>
</dbReference>
<dbReference type="SUPFAM" id="SSF56112">
    <property type="entry name" value="Protein kinase-like (PK-like)"/>
    <property type="match status" value="1"/>
</dbReference>
<dbReference type="Gene3D" id="3.30.200.20">
    <property type="entry name" value="Phosphorylase Kinase, domain 1"/>
    <property type="match status" value="1"/>
</dbReference>
<dbReference type="Gene3D" id="1.10.510.10">
    <property type="entry name" value="Transferase(Phosphotransferase) domain 1"/>
    <property type="match status" value="1"/>
</dbReference>
<dbReference type="InterPro" id="IPR019734">
    <property type="entry name" value="TPR_rpt"/>
</dbReference>
<accession>A0A1I1YRD1</accession>
<evidence type="ECO:0000256" key="2">
    <source>
        <dbReference type="ARBA" id="ARBA00022741"/>
    </source>
</evidence>
<keyword evidence="9" id="KW-1185">Reference proteome</keyword>
<evidence type="ECO:0000313" key="9">
    <source>
        <dbReference type="Proteomes" id="UP000199400"/>
    </source>
</evidence>
<keyword evidence="5" id="KW-0802">TPR repeat</keyword>
<dbReference type="SUPFAM" id="SSF48452">
    <property type="entry name" value="TPR-like"/>
    <property type="match status" value="3"/>
</dbReference>
<feature type="binding site" evidence="6">
    <location>
        <position position="119"/>
    </location>
    <ligand>
        <name>ATP</name>
        <dbReference type="ChEBI" id="CHEBI:30616"/>
    </ligand>
</feature>
<dbReference type="InterPro" id="IPR011990">
    <property type="entry name" value="TPR-like_helical_dom_sf"/>
</dbReference>
<organism evidence="8 9">
    <name type="scientific">Nannocystis exedens</name>
    <dbReference type="NCBI Taxonomy" id="54"/>
    <lineage>
        <taxon>Bacteria</taxon>
        <taxon>Pseudomonadati</taxon>
        <taxon>Myxococcota</taxon>
        <taxon>Polyangia</taxon>
        <taxon>Nannocystales</taxon>
        <taxon>Nannocystaceae</taxon>
        <taxon>Nannocystis</taxon>
    </lineage>
</organism>
<keyword evidence="2 6" id="KW-0547">Nucleotide-binding</keyword>
<keyword evidence="4 6" id="KW-0067">ATP-binding</keyword>
<dbReference type="PROSITE" id="PS00108">
    <property type="entry name" value="PROTEIN_KINASE_ST"/>
    <property type="match status" value="1"/>
</dbReference>
<dbReference type="SMART" id="SM00028">
    <property type="entry name" value="TPR"/>
    <property type="match status" value="6"/>
</dbReference>
<dbReference type="Pfam" id="PF13181">
    <property type="entry name" value="TPR_8"/>
    <property type="match status" value="1"/>
</dbReference>
<keyword evidence="1" id="KW-0808">Transferase</keyword>
<dbReference type="GO" id="GO:0004674">
    <property type="term" value="F:protein serine/threonine kinase activity"/>
    <property type="evidence" value="ECO:0007669"/>
    <property type="project" value="UniProtKB-KW"/>
</dbReference>
<dbReference type="Pfam" id="PF00069">
    <property type="entry name" value="Pkinase"/>
    <property type="match status" value="1"/>
</dbReference>
<dbReference type="Pfam" id="PF13424">
    <property type="entry name" value="TPR_12"/>
    <property type="match status" value="2"/>
</dbReference>
<evidence type="ECO:0000256" key="3">
    <source>
        <dbReference type="ARBA" id="ARBA00022777"/>
    </source>
</evidence>
<evidence type="ECO:0000259" key="7">
    <source>
        <dbReference type="PROSITE" id="PS50011"/>
    </source>
</evidence>
<name>A0A1I1YRD1_9BACT</name>
<dbReference type="PROSITE" id="PS00107">
    <property type="entry name" value="PROTEIN_KINASE_ATP"/>
    <property type="match status" value="1"/>
</dbReference>
<dbReference type="InterPro" id="IPR017441">
    <property type="entry name" value="Protein_kinase_ATP_BS"/>
</dbReference>
<dbReference type="InterPro" id="IPR000719">
    <property type="entry name" value="Prot_kinase_dom"/>
</dbReference>
<proteinExistence type="predicted"/>
<evidence type="ECO:0000256" key="5">
    <source>
        <dbReference type="PROSITE-ProRule" id="PRU00339"/>
    </source>
</evidence>
<keyword evidence="3 8" id="KW-0418">Kinase</keyword>
<dbReference type="PROSITE" id="PS50005">
    <property type="entry name" value="TPR"/>
    <property type="match status" value="1"/>
</dbReference>
<dbReference type="PROSITE" id="PS50011">
    <property type="entry name" value="PROTEIN_KINASE_DOM"/>
    <property type="match status" value="1"/>
</dbReference>
<dbReference type="AlphaFoldDB" id="A0A1I1YRD1"/>
<dbReference type="GO" id="GO:0005524">
    <property type="term" value="F:ATP binding"/>
    <property type="evidence" value="ECO:0007669"/>
    <property type="project" value="UniProtKB-UniRule"/>
</dbReference>
<dbReference type="CDD" id="cd14014">
    <property type="entry name" value="STKc_PknB_like"/>
    <property type="match status" value="1"/>
</dbReference>
<dbReference type="STRING" id="54.SAMN02745121_03398"/>
<evidence type="ECO:0000256" key="4">
    <source>
        <dbReference type="ARBA" id="ARBA00022840"/>
    </source>
</evidence>
<dbReference type="OrthoDB" id="9801841at2"/>
<sequence>MISSAAPRTQGREFERSAQAHACERLPVSAATRPAFILGCLSDSADDTIRAGSLAQAADLTETALAATLGATRTDEAQLELASGEAVDRYIVLARLGAGGMGVVYAAYDPELDRKVALKLLRARADEADARARLLREAQAMARLQHPNVVAVFDVGAFRGHVWLAMEFVEGQALSSWSAATRRNWREVLDVLCAAGRGLAAAHAAGLVHRDVKPDNIMVGSDGRVRLMDFGLARSGAADLAPAKVSPEDVPKSLVATNVGAILGTPAYMAPEQFAGLPADARTDQFGWCATCWEALYGQRPFAGDSLIDLAVAVSGGALRPPPPTAPRWLRRALERGLQPDPRARFAGMDELLAELAHGQGRARRWKQGVALAIGLLGCAGLYGARELRRAEVVAACEQAGTAVEQVWNDDVRARLASVFIRTDPLLGAVTADHSAEWLDRFAADWKDTRLSVCRAATIDHTHALELAAGQAACLDERRIDLEAVVGVLVEADAEVVQRAPYLASGLVPASTCLREVRSPRPVDLSHESALGMHPLALRRRLVRAAALEDSGKFAEGLAAARDVLHEAERFGLQAVRAEAQMRIGNLHERLGDAAAAERALEEAVWIATGEGHDELVAEAASMLAFTVSFRAGRHDDALRWARLSRAALRRLGAEDSLRAARLHSVLGTVYRLRGDLDAAREHSEHALALREALLGPEHPDVARALNTLGNVALARGEYEEAVRHHERALAIRGKAYGVDSHDVATSMKNLGDAHLAHGALDTAFLFHNDALALRERLLGPDHPDVAAALIDLGRTHMARGAVAAARDAFTRAAELRERISATSGARAEAWTLVGEATLALGDPVRAAAVLGRALELHGEVGPPSEQRAATLAALAQALRAQGLAARADAMARAADDEAARAHRHK</sequence>
<reference evidence="9" key="1">
    <citation type="submission" date="2016-10" db="EMBL/GenBank/DDBJ databases">
        <authorList>
            <person name="Varghese N."/>
            <person name="Submissions S."/>
        </authorList>
    </citation>
    <scope>NUCLEOTIDE SEQUENCE [LARGE SCALE GENOMIC DNA]</scope>
    <source>
        <strain evidence="9">ATCC 25963</strain>
    </source>
</reference>
<feature type="repeat" description="TPR" evidence="5">
    <location>
        <begin position="703"/>
        <end position="736"/>
    </location>
</feature>
<protein>
    <submittedName>
        <fullName evidence="8">Serine/threonine protein kinase</fullName>
    </submittedName>
</protein>
<dbReference type="EMBL" id="FOMX01000010">
    <property type="protein sequence ID" value="SFE20723.1"/>
    <property type="molecule type" value="Genomic_DNA"/>
</dbReference>
<evidence type="ECO:0000313" key="8">
    <source>
        <dbReference type="EMBL" id="SFE20723.1"/>
    </source>
</evidence>
<keyword evidence="8" id="KW-0723">Serine/threonine-protein kinase</keyword>
<dbReference type="InterPro" id="IPR008271">
    <property type="entry name" value="Ser/Thr_kinase_AS"/>
</dbReference>
<feature type="domain" description="Protein kinase" evidence="7">
    <location>
        <begin position="90"/>
        <end position="357"/>
    </location>
</feature>
<gene>
    <name evidence="8" type="ORF">SAMN02745121_03398</name>
</gene>
<evidence type="ECO:0000256" key="6">
    <source>
        <dbReference type="PROSITE-ProRule" id="PRU10141"/>
    </source>
</evidence>
<dbReference type="PANTHER" id="PTHR43289">
    <property type="entry name" value="MITOGEN-ACTIVATED PROTEIN KINASE KINASE KINASE 20-RELATED"/>
    <property type="match status" value="1"/>
</dbReference>
<dbReference type="Gene3D" id="1.25.40.10">
    <property type="entry name" value="Tetratricopeptide repeat domain"/>
    <property type="match status" value="2"/>
</dbReference>
<dbReference type="SMART" id="SM00220">
    <property type="entry name" value="S_TKc"/>
    <property type="match status" value="1"/>
</dbReference>
<dbReference type="Proteomes" id="UP000199400">
    <property type="component" value="Unassembled WGS sequence"/>
</dbReference>
<dbReference type="InterPro" id="IPR011009">
    <property type="entry name" value="Kinase-like_dom_sf"/>
</dbReference>